<organism evidence="2">
    <name type="scientific">Candidatus Kentrum sp. TUN</name>
    <dbReference type="NCBI Taxonomy" id="2126343"/>
    <lineage>
        <taxon>Bacteria</taxon>
        <taxon>Pseudomonadati</taxon>
        <taxon>Pseudomonadota</taxon>
        <taxon>Gammaproteobacteria</taxon>
        <taxon>Candidatus Kentrum</taxon>
    </lineage>
</organism>
<dbReference type="EMBL" id="CAADFY010000039">
    <property type="protein sequence ID" value="VFK54224.1"/>
    <property type="molecule type" value="Genomic_DNA"/>
</dbReference>
<dbReference type="EMBL" id="CAADFV010000040">
    <property type="protein sequence ID" value="VFK56329.1"/>
    <property type="molecule type" value="Genomic_DNA"/>
</dbReference>
<evidence type="ECO:0000313" key="1">
    <source>
        <dbReference type="EMBL" id="VFK54224.1"/>
    </source>
</evidence>
<gene>
    <name evidence="2" type="ORF">BECKTUN1418D_GA0071000_10429</name>
    <name evidence="3" type="ORF">BECKTUN1418E_GA0071001_10409</name>
    <name evidence="1" type="ORF">BECKTUN1418F_GA0071002_10399</name>
</gene>
<dbReference type="Gene3D" id="3.40.50.1820">
    <property type="entry name" value="alpha/beta hydrolase"/>
    <property type="match status" value="1"/>
</dbReference>
<name>A0A450ZQS7_9GAMM</name>
<dbReference type="SUPFAM" id="SSF53474">
    <property type="entry name" value="alpha/beta-Hydrolases"/>
    <property type="match status" value="1"/>
</dbReference>
<accession>A0A450ZQS7</accession>
<protein>
    <submittedName>
        <fullName evidence="2">Alpha/beta hydrolase family</fullName>
    </submittedName>
</protein>
<proteinExistence type="predicted"/>
<dbReference type="InterPro" id="IPR029058">
    <property type="entry name" value="AB_hydrolase_fold"/>
</dbReference>
<dbReference type="AlphaFoldDB" id="A0A450ZQS7"/>
<dbReference type="GO" id="GO:0016787">
    <property type="term" value="F:hydrolase activity"/>
    <property type="evidence" value="ECO:0007669"/>
    <property type="project" value="UniProtKB-KW"/>
</dbReference>
<reference evidence="2" key="1">
    <citation type="submission" date="2019-02" db="EMBL/GenBank/DDBJ databases">
        <authorList>
            <person name="Gruber-Vodicka R. H."/>
            <person name="Seah K. B. B."/>
        </authorList>
    </citation>
    <scope>NUCLEOTIDE SEQUENCE</scope>
    <source>
        <strain evidence="2">BECK_BY1</strain>
        <strain evidence="3">BECK_BY2</strain>
        <strain evidence="1">BECK_BY3</strain>
    </source>
</reference>
<sequence>MSAFREDLAAVVNKTAENNIILVGYSRGGSVVIKAASLLGEKMLGIIGVDIFFTSLESLNPEEQIEEFIKPFKNDFKTQHRKNLSALYSIRKPILIQ</sequence>
<keyword evidence="2" id="KW-0378">Hydrolase</keyword>
<evidence type="ECO:0000313" key="2">
    <source>
        <dbReference type="EMBL" id="VFK56173.1"/>
    </source>
</evidence>
<evidence type="ECO:0000313" key="3">
    <source>
        <dbReference type="EMBL" id="VFK56329.1"/>
    </source>
</evidence>
<dbReference type="EMBL" id="CAADFX010000042">
    <property type="protein sequence ID" value="VFK56173.1"/>
    <property type="molecule type" value="Genomic_DNA"/>
</dbReference>